<accession>A0ABP7A1C7</accession>
<evidence type="ECO:0000259" key="8">
    <source>
        <dbReference type="Pfam" id="PF14698"/>
    </source>
</evidence>
<dbReference type="CDD" id="cd01359">
    <property type="entry name" value="Argininosuccinate_lyase"/>
    <property type="match status" value="1"/>
</dbReference>
<comment type="caution">
    <text evidence="9">The sequence shown here is derived from an EMBL/GenBank/DDBJ whole genome shotgun (WGS) entry which is preliminary data.</text>
</comment>
<evidence type="ECO:0000256" key="4">
    <source>
        <dbReference type="ARBA" id="ARBA00022605"/>
    </source>
</evidence>
<sequence length="476" mass="50861">MSDEKADGTNEGALWGARFASGPSPELAELSRSTHFDWDLALYDIRGSHAHAEALAAAGYLDADQAARMHAGLDAVASTVADGTLRPGPGDEDVHGALEQALIAAVGPELGGRLRAGRSRNDQIATLVRLYLLDHAAVIARDLLRLIDALVAQSEAHPDAVMPGRTHLQHAQPILLAHHLQAHAWPLVRDLERLRDWRERARVSPYGGGALAGSSLGLDPELVARELGLSRPSENSLDGTAARDVVAEFAFVCAQIGIDLSRLSEEIILWNTREFGFVTLDDGYSTGSSIMPQKKNPDIAELARGKSGRLVGNLTGLLTMLKGLPLAYNRDLQEDKEPIFDSVRTLEVLLPAFTGMVATLRFDTARMAELAPQGFSLATDVADWLVRQGVPFREAHEVSGALVRACEQRGIGLEDASDELLAQVSSHLTPEVRAVLTVAGSVASRAGAGGTAPERVAEQRSELIARAQDAAHAFVA</sequence>
<dbReference type="PANTHER" id="PTHR43814">
    <property type="entry name" value="ARGININOSUCCINATE LYASE"/>
    <property type="match status" value="1"/>
</dbReference>
<evidence type="ECO:0000256" key="1">
    <source>
        <dbReference type="ARBA" id="ARBA00004941"/>
    </source>
</evidence>
<comment type="catalytic activity">
    <reaction evidence="6">
        <text>2-(N(omega)-L-arginino)succinate = fumarate + L-arginine</text>
        <dbReference type="Rhea" id="RHEA:24020"/>
        <dbReference type="ChEBI" id="CHEBI:29806"/>
        <dbReference type="ChEBI" id="CHEBI:32682"/>
        <dbReference type="ChEBI" id="CHEBI:57472"/>
        <dbReference type="EC" id="4.3.2.1"/>
    </reaction>
</comment>
<keyword evidence="5 6" id="KW-0456">Lyase</keyword>
<dbReference type="EC" id="4.3.2.1" evidence="2 6"/>
<keyword evidence="4 6" id="KW-0028">Amino-acid biosynthesis</keyword>
<keyword evidence="3 6" id="KW-0055">Arginine biosynthesis</keyword>
<dbReference type="PANTHER" id="PTHR43814:SF1">
    <property type="entry name" value="ARGININOSUCCINATE LYASE"/>
    <property type="match status" value="1"/>
</dbReference>
<comment type="subcellular location">
    <subcellularLocation>
        <location evidence="6">Cytoplasm</location>
    </subcellularLocation>
</comment>
<dbReference type="InterPro" id="IPR000362">
    <property type="entry name" value="Fumarate_lyase_fam"/>
</dbReference>
<proteinExistence type="inferred from homology"/>
<evidence type="ECO:0000313" key="9">
    <source>
        <dbReference type="EMBL" id="GAA3622611.1"/>
    </source>
</evidence>
<evidence type="ECO:0000259" key="7">
    <source>
        <dbReference type="Pfam" id="PF00206"/>
    </source>
</evidence>
<dbReference type="Proteomes" id="UP001501697">
    <property type="component" value="Unassembled WGS sequence"/>
</dbReference>
<evidence type="ECO:0000256" key="6">
    <source>
        <dbReference type="HAMAP-Rule" id="MF_00006"/>
    </source>
</evidence>
<dbReference type="SUPFAM" id="SSF48557">
    <property type="entry name" value="L-aspartase-like"/>
    <property type="match status" value="1"/>
</dbReference>
<dbReference type="HAMAP" id="MF_00006">
    <property type="entry name" value="Arg_succ_lyase"/>
    <property type="match status" value="1"/>
</dbReference>
<dbReference type="InterPro" id="IPR024083">
    <property type="entry name" value="Fumarase/histidase_N"/>
</dbReference>
<dbReference type="Pfam" id="PF00206">
    <property type="entry name" value="Lyase_1"/>
    <property type="match status" value="1"/>
</dbReference>
<dbReference type="RefSeq" id="WP_344735861.1">
    <property type="nucleotide sequence ID" value="NZ_BAAAYU010000001.1"/>
</dbReference>
<organism evidence="9 10">
    <name type="scientific">Microbacterium awajiense</name>
    <dbReference type="NCBI Taxonomy" id="415214"/>
    <lineage>
        <taxon>Bacteria</taxon>
        <taxon>Bacillati</taxon>
        <taxon>Actinomycetota</taxon>
        <taxon>Actinomycetes</taxon>
        <taxon>Micrococcales</taxon>
        <taxon>Microbacteriaceae</taxon>
        <taxon>Microbacterium</taxon>
    </lineage>
</organism>
<name>A0ABP7A1C7_9MICO</name>
<dbReference type="NCBIfam" id="TIGR00838">
    <property type="entry name" value="argH"/>
    <property type="match status" value="1"/>
</dbReference>
<dbReference type="Gene3D" id="1.20.200.10">
    <property type="entry name" value="Fumarase/aspartase (Central domain)"/>
    <property type="match status" value="1"/>
</dbReference>
<gene>
    <name evidence="6 9" type="primary">argH</name>
    <name evidence="9" type="ORF">GCM10022200_00980</name>
</gene>
<dbReference type="InterPro" id="IPR022761">
    <property type="entry name" value="Fumarate_lyase_N"/>
</dbReference>
<dbReference type="EMBL" id="BAAAYU010000001">
    <property type="protein sequence ID" value="GAA3622611.1"/>
    <property type="molecule type" value="Genomic_DNA"/>
</dbReference>
<dbReference type="InterPro" id="IPR029419">
    <property type="entry name" value="Arg_succ_lyase_C"/>
</dbReference>
<protein>
    <recommendedName>
        <fullName evidence="2 6">Argininosuccinate lyase</fullName>
        <shortName evidence="6">ASAL</shortName>
        <ecNumber evidence="2 6">4.3.2.1</ecNumber>
    </recommendedName>
    <alternativeName>
        <fullName evidence="6">Arginosuccinase</fullName>
    </alternativeName>
</protein>
<dbReference type="InterPro" id="IPR020557">
    <property type="entry name" value="Fumarate_lyase_CS"/>
</dbReference>
<feature type="domain" description="Fumarate lyase N-terminal" evidence="7">
    <location>
        <begin position="30"/>
        <end position="312"/>
    </location>
</feature>
<dbReference type="Gene3D" id="1.10.275.10">
    <property type="entry name" value="Fumarase/aspartase (N-terminal domain)"/>
    <property type="match status" value="1"/>
</dbReference>
<keyword evidence="6" id="KW-0963">Cytoplasm</keyword>
<comment type="pathway">
    <text evidence="1 6">Amino-acid biosynthesis; L-arginine biosynthesis; L-arginine from L-ornithine and carbamoyl phosphate: step 3/3.</text>
</comment>
<dbReference type="PRINTS" id="PR00149">
    <property type="entry name" value="FUMRATELYASE"/>
</dbReference>
<dbReference type="Gene3D" id="1.10.40.30">
    <property type="entry name" value="Fumarase/aspartase (C-terminal domain)"/>
    <property type="match status" value="1"/>
</dbReference>
<keyword evidence="10" id="KW-1185">Reference proteome</keyword>
<evidence type="ECO:0000256" key="5">
    <source>
        <dbReference type="ARBA" id="ARBA00023239"/>
    </source>
</evidence>
<evidence type="ECO:0000256" key="3">
    <source>
        <dbReference type="ARBA" id="ARBA00022571"/>
    </source>
</evidence>
<dbReference type="Pfam" id="PF14698">
    <property type="entry name" value="ASL_C2"/>
    <property type="match status" value="1"/>
</dbReference>
<comment type="similarity">
    <text evidence="6">Belongs to the lyase 1 family. Argininosuccinate lyase subfamily.</text>
</comment>
<dbReference type="PROSITE" id="PS00163">
    <property type="entry name" value="FUMARATE_LYASES"/>
    <property type="match status" value="1"/>
</dbReference>
<feature type="domain" description="Argininosuccinate lyase C-terminal" evidence="8">
    <location>
        <begin position="375"/>
        <end position="443"/>
    </location>
</feature>
<dbReference type="GO" id="GO:0016829">
    <property type="term" value="F:lyase activity"/>
    <property type="evidence" value="ECO:0007669"/>
    <property type="project" value="UniProtKB-KW"/>
</dbReference>
<reference evidence="10" key="1">
    <citation type="journal article" date="2019" name="Int. J. Syst. Evol. Microbiol.">
        <title>The Global Catalogue of Microorganisms (GCM) 10K type strain sequencing project: providing services to taxonomists for standard genome sequencing and annotation.</title>
        <authorList>
            <consortium name="The Broad Institute Genomics Platform"/>
            <consortium name="The Broad Institute Genome Sequencing Center for Infectious Disease"/>
            <person name="Wu L."/>
            <person name="Ma J."/>
        </authorList>
    </citation>
    <scope>NUCLEOTIDE SEQUENCE [LARGE SCALE GENOMIC DNA]</scope>
    <source>
        <strain evidence="10">JCM 16544</strain>
    </source>
</reference>
<evidence type="ECO:0000256" key="2">
    <source>
        <dbReference type="ARBA" id="ARBA00012338"/>
    </source>
</evidence>
<dbReference type="PRINTS" id="PR00145">
    <property type="entry name" value="ARGSUCLYASE"/>
</dbReference>
<dbReference type="InterPro" id="IPR008948">
    <property type="entry name" value="L-Aspartase-like"/>
</dbReference>
<dbReference type="InterPro" id="IPR009049">
    <property type="entry name" value="Argininosuccinate_lyase"/>
</dbReference>
<evidence type="ECO:0000313" key="10">
    <source>
        <dbReference type="Proteomes" id="UP001501697"/>
    </source>
</evidence>